<evidence type="ECO:0000313" key="8">
    <source>
        <dbReference type="Proteomes" id="UP001153737"/>
    </source>
</evidence>
<sequence length="376" mass="43461">MDSYFIPPDNVVEQLKCSLCDSYLSVSPVMLISEDGNQYKCGRCSSIKTVISTRSTIYEHLAKLMTFPCNFKDCAKKIPFSDVKDHEKVCEQRTIICPKSNCNESIKVQKIAPHFKEKHNEVYHTNYFCIKNVYAYYNIDVLEKNGKTYISFFDFDDVNFGVSICATDPTDTFQYEIQLKSDKSNFAISITNQNIILFNEREHCFKCVSGTCKSKFHVYKDNRKEISKRMSTKINRDSIKRMFGPGLITYSINIIEEADKNMKDDSKVEVKDALIRKAKKIFLQLLECPLCKEYMSPPIFQCLSGHTMCHVCKPKLENCPNCQANIEKTRNYTLEELSKKVELPQIEEKRPKVESGLKRSLEENDKNDNSAKIQKN</sequence>
<dbReference type="GO" id="GO:0005737">
    <property type="term" value="C:cytoplasm"/>
    <property type="evidence" value="ECO:0007669"/>
    <property type="project" value="TreeGrafter"/>
</dbReference>
<dbReference type="SUPFAM" id="SSF49599">
    <property type="entry name" value="TRAF domain-like"/>
    <property type="match status" value="1"/>
</dbReference>
<dbReference type="InterPro" id="IPR013083">
    <property type="entry name" value="Znf_RING/FYVE/PHD"/>
</dbReference>
<dbReference type="Pfam" id="PF21362">
    <property type="entry name" value="Sina_RING"/>
    <property type="match status" value="1"/>
</dbReference>
<keyword evidence="3" id="KW-0862">Zinc</keyword>
<keyword evidence="8" id="KW-1185">Reference proteome</keyword>
<reference evidence="7" key="2">
    <citation type="submission" date="2022-10" db="EMBL/GenBank/DDBJ databases">
        <authorList>
            <consortium name="ENA_rothamsted_submissions"/>
            <consortium name="culmorum"/>
            <person name="King R."/>
        </authorList>
    </citation>
    <scope>NUCLEOTIDE SEQUENCE</scope>
</reference>
<evidence type="ECO:0000256" key="5">
    <source>
        <dbReference type="SAM" id="MobiDB-lite"/>
    </source>
</evidence>
<keyword evidence="2 4" id="KW-0863">Zinc-finger</keyword>
<accession>A0A9P0DU00</accession>
<dbReference type="GO" id="GO:0061630">
    <property type="term" value="F:ubiquitin protein ligase activity"/>
    <property type="evidence" value="ECO:0007669"/>
    <property type="project" value="TreeGrafter"/>
</dbReference>
<dbReference type="PANTHER" id="PTHR45877">
    <property type="entry name" value="E3 UBIQUITIN-PROTEIN LIGASE SIAH2"/>
    <property type="match status" value="1"/>
</dbReference>
<dbReference type="OrthoDB" id="6677380at2759"/>
<dbReference type="SUPFAM" id="SSF57850">
    <property type="entry name" value="RING/U-box"/>
    <property type="match status" value="1"/>
</dbReference>
<dbReference type="InterPro" id="IPR049548">
    <property type="entry name" value="Sina-like_RING"/>
</dbReference>
<protein>
    <recommendedName>
        <fullName evidence="6">RING-type domain-containing protein</fullName>
    </recommendedName>
</protein>
<dbReference type="GO" id="GO:0043161">
    <property type="term" value="P:proteasome-mediated ubiquitin-dependent protein catabolic process"/>
    <property type="evidence" value="ECO:0007669"/>
    <property type="project" value="TreeGrafter"/>
</dbReference>
<evidence type="ECO:0000256" key="1">
    <source>
        <dbReference type="ARBA" id="ARBA00022723"/>
    </source>
</evidence>
<dbReference type="GO" id="GO:0031624">
    <property type="term" value="F:ubiquitin conjugating enzyme binding"/>
    <property type="evidence" value="ECO:0007669"/>
    <property type="project" value="TreeGrafter"/>
</dbReference>
<reference evidence="7" key="1">
    <citation type="submission" date="2022-01" db="EMBL/GenBank/DDBJ databases">
        <authorList>
            <person name="King R."/>
        </authorList>
    </citation>
    <scope>NUCLEOTIDE SEQUENCE</scope>
</reference>
<dbReference type="Pfam" id="PF21361">
    <property type="entry name" value="Sina_ZnF"/>
    <property type="match status" value="1"/>
</dbReference>
<dbReference type="GO" id="GO:0008270">
    <property type="term" value="F:zinc ion binding"/>
    <property type="evidence" value="ECO:0007669"/>
    <property type="project" value="UniProtKB-KW"/>
</dbReference>
<evidence type="ECO:0000313" key="7">
    <source>
        <dbReference type="EMBL" id="CAH1163411.1"/>
    </source>
</evidence>
<dbReference type="PANTHER" id="PTHR45877:SF2">
    <property type="entry name" value="E3 UBIQUITIN-PROTEIN LIGASE SINA-RELATED"/>
    <property type="match status" value="1"/>
</dbReference>
<feature type="domain" description="RING-type" evidence="6">
    <location>
        <begin position="288"/>
        <end position="323"/>
    </location>
</feature>
<dbReference type="EMBL" id="OU896710">
    <property type="protein sequence ID" value="CAH1163411.1"/>
    <property type="molecule type" value="Genomic_DNA"/>
</dbReference>
<organism evidence="7 8">
    <name type="scientific">Phaedon cochleariae</name>
    <name type="common">Mustard beetle</name>
    <dbReference type="NCBI Taxonomy" id="80249"/>
    <lineage>
        <taxon>Eukaryota</taxon>
        <taxon>Metazoa</taxon>
        <taxon>Ecdysozoa</taxon>
        <taxon>Arthropoda</taxon>
        <taxon>Hexapoda</taxon>
        <taxon>Insecta</taxon>
        <taxon>Pterygota</taxon>
        <taxon>Neoptera</taxon>
        <taxon>Endopterygota</taxon>
        <taxon>Coleoptera</taxon>
        <taxon>Polyphaga</taxon>
        <taxon>Cucujiformia</taxon>
        <taxon>Chrysomeloidea</taxon>
        <taxon>Chrysomelidae</taxon>
        <taxon>Chrysomelinae</taxon>
        <taxon>Chrysomelini</taxon>
        <taxon>Phaedon</taxon>
    </lineage>
</organism>
<dbReference type="InterPro" id="IPR001841">
    <property type="entry name" value="Znf_RING"/>
</dbReference>
<dbReference type="InterPro" id="IPR004162">
    <property type="entry name" value="SINA-like_animal"/>
</dbReference>
<gene>
    <name evidence="7" type="ORF">PHAECO_LOCUS8091</name>
</gene>
<feature type="compositionally biased region" description="Basic and acidic residues" evidence="5">
    <location>
        <begin position="348"/>
        <end position="369"/>
    </location>
</feature>
<proteinExistence type="predicted"/>
<evidence type="ECO:0000256" key="2">
    <source>
        <dbReference type="ARBA" id="ARBA00022771"/>
    </source>
</evidence>
<dbReference type="PROSITE" id="PS50089">
    <property type="entry name" value="ZF_RING_2"/>
    <property type="match status" value="1"/>
</dbReference>
<keyword evidence="1" id="KW-0479">Metal-binding</keyword>
<dbReference type="Proteomes" id="UP001153737">
    <property type="component" value="Chromosome 4"/>
</dbReference>
<evidence type="ECO:0000256" key="4">
    <source>
        <dbReference type="PROSITE-ProRule" id="PRU00175"/>
    </source>
</evidence>
<evidence type="ECO:0000256" key="3">
    <source>
        <dbReference type="ARBA" id="ARBA00022833"/>
    </source>
</evidence>
<dbReference type="Gene3D" id="3.30.40.10">
    <property type="entry name" value="Zinc/RING finger domain, C3HC4 (zinc finger)"/>
    <property type="match status" value="2"/>
</dbReference>
<name>A0A9P0DU00_PHACE</name>
<evidence type="ECO:0000259" key="6">
    <source>
        <dbReference type="PROSITE" id="PS50089"/>
    </source>
</evidence>
<feature type="region of interest" description="Disordered" evidence="5">
    <location>
        <begin position="348"/>
        <end position="376"/>
    </location>
</feature>
<dbReference type="AlphaFoldDB" id="A0A9P0DU00"/>